<feature type="chain" id="PRO_5046703080" evidence="2">
    <location>
        <begin position="21"/>
        <end position="83"/>
    </location>
</feature>
<reference evidence="3 4" key="1">
    <citation type="submission" date="2022-07" db="EMBL/GenBank/DDBJ databases">
        <title>Photobacterium pectinilyticum sp. nov., a marine bacterium isolated from surface seawater of Qingdao offshore.</title>
        <authorList>
            <person name="Wang X."/>
        </authorList>
    </citation>
    <scope>NUCLEOTIDE SEQUENCE [LARGE SCALE GENOMIC DNA]</scope>
    <source>
        <strain evidence="3 4">ZSDE20</strain>
    </source>
</reference>
<gene>
    <name evidence="3" type="ORF">NHN17_25380</name>
</gene>
<evidence type="ECO:0000313" key="4">
    <source>
        <dbReference type="Proteomes" id="UP001524460"/>
    </source>
</evidence>
<name>A0ABT1N9W3_9GAMM</name>
<organism evidence="3 4">
    <name type="scientific">Photobacterium pectinilyticum</name>
    <dbReference type="NCBI Taxonomy" id="2906793"/>
    <lineage>
        <taxon>Bacteria</taxon>
        <taxon>Pseudomonadati</taxon>
        <taxon>Pseudomonadota</taxon>
        <taxon>Gammaproteobacteria</taxon>
        <taxon>Vibrionales</taxon>
        <taxon>Vibrionaceae</taxon>
        <taxon>Photobacterium</taxon>
    </lineage>
</organism>
<sequence length="83" mass="8951">MKKTYFLYLALVLSSASTLANSVLDFHLATAGEKSSAATYQLTLAELDELTPLEMQLTTSGDKSATAAHTVHSLPDTSSQWRC</sequence>
<evidence type="ECO:0000256" key="1">
    <source>
        <dbReference type="SAM" id="MobiDB-lite"/>
    </source>
</evidence>
<proteinExistence type="predicted"/>
<keyword evidence="4" id="KW-1185">Reference proteome</keyword>
<protein>
    <submittedName>
        <fullName evidence="3">Uncharacterized protein</fullName>
    </submittedName>
</protein>
<feature type="signal peptide" evidence="2">
    <location>
        <begin position="1"/>
        <end position="20"/>
    </location>
</feature>
<evidence type="ECO:0000313" key="3">
    <source>
        <dbReference type="EMBL" id="MCQ1061352.1"/>
    </source>
</evidence>
<evidence type="ECO:0000256" key="2">
    <source>
        <dbReference type="SAM" id="SignalP"/>
    </source>
</evidence>
<keyword evidence="2" id="KW-0732">Signal</keyword>
<accession>A0ABT1N9W3</accession>
<dbReference type="RefSeq" id="WP_255045469.1">
    <property type="nucleotide sequence ID" value="NZ_JANEYT010000152.1"/>
</dbReference>
<dbReference type="Proteomes" id="UP001524460">
    <property type="component" value="Unassembled WGS sequence"/>
</dbReference>
<feature type="region of interest" description="Disordered" evidence="1">
    <location>
        <begin position="59"/>
        <end position="83"/>
    </location>
</feature>
<comment type="caution">
    <text evidence="3">The sequence shown here is derived from an EMBL/GenBank/DDBJ whole genome shotgun (WGS) entry which is preliminary data.</text>
</comment>
<dbReference type="EMBL" id="JANEYT010000152">
    <property type="protein sequence ID" value="MCQ1061352.1"/>
    <property type="molecule type" value="Genomic_DNA"/>
</dbReference>